<dbReference type="EMBL" id="PDJH01000001">
    <property type="protein sequence ID" value="PFG35420.1"/>
    <property type="molecule type" value="Genomic_DNA"/>
</dbReference>
<proteinExistence type="predicted"/>
<reference evidence="2 3" key="1">
    <citation type="submission" date="2017-10" db="EMBL/GenBank/DDBJ databases">
        <title>Sequencing the genomes of 1000 actinobacteria strains.</title>
        <authorList>
            <person name="Klenk H.-P."/>
        </authorList>
    </citation>
    <scope>NUCLEOTIDE SEQUENCE [LARGE SCALE GENOMIC DNA]</scope>
    <source>
        <strain evidence="2 3">DSM 21574</strain>
    </source>
</reference>
<feature type="chain" id="PRO_5038508665" evidence="1">
    <location>
        <begin position="26"/>
        <end position="298"/>
    </location>
</feature>
<dbReference type="AlphaFoldDB" id="A0A2A9EB29"/>
<dbReference type="RefSeq" id="WP_143556539.1">
    <property type="nucleotide sequence ID" value="NZ_PDJH01000001.1"/>
</dbReference>
<protein>
    <submittedName>
        <fullName evidence="2">Uncharacterized protein</fullName>
    </submittedName>
</protein>
<gene>
    <name evidence="2" type="ORF">ATL41_0100</name>
</gene>
<name>A0A2A9EB29_9MICO</name>
<accession>A0A2A9EB29</accession>
<evidence type="ECO:0000313" key="3">
    <source>
        <dbReference type="Proteomes" id="UP000221394"/>
    </source>
</evidence>
<dbReference type="Proteomes" id="UP000221394">
    <property type="component" value="Unassembled WGS sequence"/>
</dbReference>
<keyword evidence="3" id="KW-1185">Reference proteome</keyword>
<feature type="signal peptide" evidence="1">
    <location>
        <begin position="1"/>
        <end position="25"/>
    </location>
</feature>
<comment type="caution">
    <text evidence="2">The sequence shown here is derived from an EMBL/GenBank/DDBJ whole genome shotgun (WGS) entry which is preliminary data.</text>
</comment>
<keyword evidence="1" id="KW-0732">Signal</keyword>
<dbReference type="OrthoDB" id="5196645at2"/>
<evidence type="ECO:0000256" key="1">
    <source>
        <dbReference type="SAM" id="SignalP"/>
    </source>
</evidence>
<sequence>MKKARSAATALVLSAAFLLSGVAVAPTASAAGDSVSIGKISQAKAPYGKKATVKPKVKKSGKVKVLSKTLTVKQRGKTVAKNRKSAKLKPGTYRVTTKVKYRSYKVVKTTKTVRKRVVSVPAWDETYVSCTARNVVAGYATAEFDAVCTGRDYDGTLTLVDVFVVGSDGDYTGFADDATLSFTSLPDEGATFTAWLEPADDLYQVRQIKETTSRKVWSKTKTKTRTQSLTVKAAQRPSRTTPNSWGECPSWAPIKGNRGSYAWIYHVPGSTYYSRTIAEECFSTTTAARRAGYRAPLR</sequence>
<organism evidence="2 3">
    <name type="scientific">Flavimobilis soli</name>
    <dbReference type="NCBI Taxonomy" id="442709"/>
    <lineage>
        <taxon>Bacteria</taxon>
        <taxon>Bacillati</taxon>
        <taxon>Actinomycetota</taxon>
        <taxon>Actinomycetes</taxon>
        <taxon>Micrococcales</taxon>
        <taxon>Jonesiaceae</taxon>
        <taxon>Flavimobilis</taxon>
    </lineage>
</organism>
<evidence type="ECO:0000313" key="2">
    <source>
        <dbReference type="EMBL" id="PFG35420.1"/>
    </source>
</evidence>